<dbReference type="PANTHER" id="PTHR45982">
    <property type="entry name" value="REGULATOR OF CHROMOSOME CONDENSATION"/>
    <property type="match status" value="1"/>
</dbReference>
<protein>
    <submittedName>
        <fullName evidence="3">Uncharacterized protein</fullName>
    </submittedName>
</protein>
<feature type="region of interest" description="Disordered" evidence="2">
    <location>
        <begin position="257"/>
        <end position="276"/>
    </location>
</feature>
<evidence type="ECO:0000256" key="2">
    <source>
        <dbReference type="SAM" id="MobiDB-lite"/>
    </source>
</evidence>
<dbReference type="GO" id="GO:0005085">
    <property type="term" value="F:guanyl-nucleotide exchange factor activity"/>
    <property type="evidence" value="ECO:0007669"/>
    <property type="project" value="TreeGrafter"/>
</dbReference>
<feature type="repeat" description="RCC1" evidence="1">
    <location>
        <begin position="3"/>
        <end position="66"/>
    </location>
</feature>
<dbReference type="PANTHER" id="PTHR45982:SF5">
    <property type="entry name" value="RCC DOMAIN-CONTAINING PROTEIN ATS1"/>
    <property type="match status" value="1"/>
</dbReference>
<evidence type="ECO:0000313" key="3">
    <source>
        <dbReference type="EMBL" id="CDI53243.1"/>
    </source>
</evidence>
<dbReference type="InterPro" id="IPR051553">
    <property type="entry name" value="Ran_GTPase-activating"/>
</dbReference>
<dbReference type="Gene3D" id="2.130.10.30">
    <property type="entry name" value="Regulator of chromosome condensation 1/beta-lactamase-inhibitor protein II"/>
    <property type="match status" value="2"/>
</dbReference>
<dbReference type="AlphaFoldDB" id="A0A077R329"/>
<feature type="repeat" description="RCC1" evidence="1">
    <location>
        <begin position="244"/>
        <end position="311"/>
    </location>
</feature>
<evidence type="ECO:0000256" key="1">
    <source>
        <dbReference type="PROSITE-ProRule" id="PRU00235"/>
    </source>
</evidence>
<dbReference type="EMBL" id="HG529572">
    <property type="protein sequence ID" value="CDI53243.1"/>
    <property type="molecule type" value="Genomic_DNA"/>
</dbReference>
<reference evidence="3" key="1">
    <citation type="journal article" date="2014" name="Genome Biol. Evol.">
        <title>Gene Loss Rather Than Gene Gain Is Associated with a Host Jump from Monocots to Dicots in the Smut Fungus Melanopsichium pennsylvanicum.</title>
        <authorList>
            <person name="Sharma R."/>
            <person name="Mishra B."/>
            <person name="Runge F."/>
            <person name="Thines M."/>
        </authorList>
    </citation>
    <scope>NUCLEOTIDE SEQUENCE</scope>
    <source>
        <strain evidence="3">4</strain>
    </source>
</reference>
<name>A0A077R329_9BASI</name>
<sequence>MVRRLLVAGSNSGYQLGVGHEHDVRSFQEARCQVEGQQDSTSFPPEGFTIVEISSGANHTLALLESIQNGRSKAQGCVRREIWVCGTGREGQLGPAHASPGSKPTRVFTRLDIQAHLSCVTETWTSDSTQALQPERVVCGWNCSYVVLTFHGGESSGDSASVKQDVLISLGLHRDNTFGELGTAAPSSLGAAAACVHAISFAGALADAGLEEDAPFRIVDVAAGLRHAVAALRMESSIDGEARTIVAGWGSARQGQVGRVPKMAARQPGPSRRPGPAAVVVSQPQLIFNSKTEVRCQVRAGKEHTVVLMQGLDGEGGSVVHCIGSTKQGQIVDTSALSAYATSSDDIADLTCNWTTTHLVLSQVHTSATRPLILSCGSNARGQKGNGGATSTSVDNELTPVDLTFVLRDQSSPSAEAHDAPSTSPSLGSGLKAMKLVSGSEHSLLLIDREIIALNDSHRSCQRQVWGWGWNEHGNLAQGEDDEADRDRPVLLLDGTRSGAAQPIYTPSDIWAGCGTTFILADRHGNP</sequence>
<organism evidence="3">
    <name type="scientific">Melanopsichium pennsylvanicum 4</name>
    <dbReference type="NCBI Taxonomy" id="1398559"/>
    <lineage>
        <taxon>Eukaryota</taxon>
        <taxon>Fungi</taxon>
        <taxon>Dikarya</taxon>
        <taxon>Basidiomycota</taxon>
        <taxon>Ustilaginomycotina</taxon>
        <taxon>Ustilaginomycetes</taxon>
        <taxon>Ustilaginales</taxon>
        <taxon>Ustilaginaceae</taxon>
        <taxon>Melanopsichium</taxon>
    </lineage>
</organism>
<dbReference type="PROSITE" id="PS50012">
    <property type="entry name" value="RCC1_3"/>
    <property type="match status" value="2"/>
</dbReference>
<dbReference type="GO" id="GO:0005737">
    <property type="term" value="C:cytoplasm"/>
    <property type="evidence" value="ECO:0007669"/>
    <property type="project" value="TreeGrafter"/>
</dbReference>
<dbReference type="PROSITE" id="PS00626">
    <property type="entry name" value="RCC1_2"/>
    <property type="match status" value="1"/>
</dbReference>
<dbReference type="InterPro" id="IPR000408">
    <property type="entry name" value="Reg_chr_condens"/>
</dbReference>
<dbReference type="InterPro" id="IPR009091">
    <property type="entry name" value="RCC1/BLIP-II"/>
</dbReference>
<proteinExistence type="predicted"/>
<dbReference type="SUPFAM" id="SSF50985">
    <property type="entry name" value="RCC1/BLIP-II"/>
    <property type="match status" value="1"/>
</dbReference>
<accession>A0A077R329</accession>